<evidence type="ECO:0000256" key="8">
    <source>
        <dbReference type="ARBA" id="ARBA00023170"/>
    </source>
</evidence>
<keyword evidence="9 11" id="KW-0807">Transducer</keyword>
<comment type="subcellular location">
    <subcellularLocation>
        <location evidence="1 11">Cell membrane</location>
        <topology evidence="1 11">Multi-pass membrane protein</topology>
    </subcellularLocation>
</comment>
<keyword evidence="4 11" id="KW-0812">Transmembrane</keyword>
<keyword evidence="13" id="KW-1185">Reference proteome</keyword>
<sequence>MVRNSGAKPMVVLDFFKVPFLILQKFGVCVYRTSSKERLSVKEAISFAISMVQIGAYSILVPLFFIKTTPPTTAEFSDACIPLILFFTSIVRLTSILVNPKRIRTLVDIFQKYFPQNMEEQKNFKVERNYKELIRVTKALAICLSLGCVLFSLAPLFNFAMAYYTIGDEAKFDYRMPYPIWYPFKVNTPGMYAIMCSTQAFAAFSCVCAYFLPNMVLITSMMLINMNFKHLAKTVRNLTPTNTDDDMKNLSKILGHHQDTFLLVDVTNEIFNISVFISFFSSIALLCSIGMNVLGESQPYHIIKQSLLLVTSLFDLYYTCKYADDMKTSSLDMSDALAEHPWYDGSVYYQRMLLFPMARAQRPAQLMAYKFFAVSMESTNKFVSVAYIS</sequence>
<protein>
    <recommendedName>
        <fullName evidence="11">Odorant receptor</fullName>
    </recommendedName>
</protein>
<evidence type="ECO:0000256" key="2">
    <source>
        <dbReference type="ARBA" id="ARBA00022475"/>
    </source>
</evidence>
<keyword evidence="7 11" id="KW-0472">Membrane</keyword>
<evidence type="ECO:0000256" key="1">
    <source>
        <dbReference type="ARBA" id="ARBA00004651"/>
    </source>
</evidence>
<dbReference type="InterPro" id="IPR004117">
    <property type="entry name" value="7tm6_olfct_rcpt"/>
</dbReference>
<dbReference type="Proteomes" id="UP000092444">
    <property type="component" value="Unassembled WGS sequence"/>
</dbReference>
<organism evidence="12 13">
    <name type="scientific">Glossina morsitans morsitans</name>
    <name type="common">Savannah tsetse fly</name>
    <dbReference type="NCBI Taxonomy" id="37546"/>
    <lineage>
        <taxon>Eukaryota</taxon>
        <taxon>Metazoa</taxon>
        <taxon>Ecdysozoa</taxon>
        <taxon>Arthropoda</taxon>
        <taxon>Hexapoda</taxon>
        <taxon>Insecta</taxon>
        <taxon>Pterygota</taxon>
        <taxon>Neoptera</taxon>
        <taxon>Endopterygota</taxon>
        <taxon>Diptera</taxon>
        <taxon>Brachycera</taxon>
        <taxon>Muscomorpha</taxon>
        <taxon>Hippoboscoidea</taxon>
        <taxon>Glossinidae</taxon>
        <taxon>Glossina</taxon>
    </lineage>
</organism>
<feature type="transmembrane region" description="Helical" evidence="11">
    <location>
        <begin position="76"/>
        <end position="98"/>
    </location>
</feature>
<evidence type="ECO:0000256" key="9">
    <source>
        <dbReference type="ARBA" id="ARBA00023224"/>
    </source>
</evidence>
<feature type="transmembrane region" description="Helical" evidence="11">
    <location>
        <begin position="191"/>
        <end position="212"/>
    </location>
</feature>
<dbReference type="PANTHER" id="PTHR21137:SF44">
    <property type="entry name" value="ODORANT RECEPTOR 13A-RELATED"/>
    <property type="match status" value="1"/>
</dbReference>
<accession>A0ABK9NFE4</accession>
<comment type="similarity">
    <text evidence="11">Belongs to the insect chemoreceptor superfamily. Heteromeric odorant receptor channel (TC 1.A.69) family.</text>
</comment>
<evidence type="ECO:0000256" key="6">
    <source>
        <dbReference type="ARBA" id="ARBA00022989"/>
    </source>
</evidence>
<keyword evidence="8 11" id="KW-0675">Receptor</keyword>
<keyword evidence="3 11" id="KW-0716">Sensory transduction</keyword>
<proteinExistence type="inferred from homology"/>
<evidence type="ECO:0000256" key="7">
    <source>
        <dbReference type="ARBA" id="ARBA00023136"/>
    </source>
</evidence>
<feature type="transmembrane region" description="Helical" evidence="11">
    <location>
        <begin position="270"/>
        <end position="294"/>
    </location>
</feature>
<dbReference type="EMBL" id="CCAG010020052">
    <property type="status" value="NOT_ANNOTATED_CDS"/>
    <property type="molecule type" value="Genomic_DNA"/>
</dbReference>
<evidence type="ECO:0000256" key="11">
    <source>
        <dbReference type="RuleBase" id="RU351113"/>
    </source>
</evidence>
<evidence type="ECO:0000256" key="5">
    <source>
        <dbReference type="ARBA" id="ARBA00022725"/>
    </source>
</evidence>
<dbReference type="PANTHER" id="PTHR21137">
    <property type="entry name" value="ODORANT RECEPTOR"/>
    <property type="match status" value="1"/>
</dbReference>
<evidence type="ECO:0000256" key="3">
    <source>
        <dbReference type="ARBA" id="ARBA00022606"/>
    </source>
</evidence>
<feature type="transmembrane region" description="Helical" evidence="11">
    <location>
        <begin position="139"/>
        <end position="166"/>
    </location>
</feature>
<evidence type="ECO:0000313" key="13">
    <source>
        <dbReference type="Proteomes" id="UP000092444"/>
    </source>
</evidence>
<keyword evidence="6 11" id="KW-1133">Transmembrane helix</keyword>
<comment type="caution">
    <text evidence="11">Lacks conserved residue(s) required for the propagation of feature annotation.</text>
</comment>
<dbReference type="EnsemblMetazoa" id="GMOY012283.R1590">
    <property type="protein sequence ID" value="GMOY012283.P1590"/>
    <property type="gene ID" value="GMOY012283"/>
</dbReference>
<keyword evidence="5 11" id="KW-0552">Olfaction</keyword>
<feature type="transmembrane region" description="Helical" evidence="11">
    <location>
        <begin position="44"/>
        <end position="64"/>
    </location>
</feature>
<evidence type="ECO:0000313" key="12">
    <source>
        <dbReference type="EnsemblMetazoa" id="GMOY012283.P1590"/>
    </source>
</evidence>
<name>A0ABK9NFE4_GLOMM</name>
<dbReference type="Pfam" id="PF02949">
    <property type="entry name" value="7tm_6"/>
    <property type="match status" value="1"/>
</dbReference>
<reference evidence="12" key="1">
    <citation type="submission" date="2025-05" db="UniProtKB">
        <authorList>
            <consortium name="EnsemblMetazoa"/>
        </authorList>
    </citation>
    <scope>IDENTIFICATION</scope>
    <source>
        <strain evidence="12">Yale</strain>
    </source>
</reference>
<keyword evidence="2" id="KW-1003">Cell membrane</keyword>
<evidence type="ECO:0000256" key="10">
    <source>
        <dbReference type="ARBA" id="ARBA00038679"/>
    </source>
</evidence>
<comment type="subunit">
    <text evidence="10">Interacts with Orco. Complexes exist early in the endomembrane system in olfactory sensory neurons (OSNs), coupling these complexes to the conserved ciliary trafficking pathway.</text>
</comment>
<evidence type="ECO:0000256" key="4">
    <source>
        <dbReference type="ARBA" id="ARBA00022692"/>
    </source>
</evidence>